<reference evidence="2" key="1">
    <citation type="journal article" date="2015" name="ISME J.">
        <title>Draft Genome Sequence of Streptomyces incarnatus NRRL8089, which Produces the Nucleoside Antibiotic Sinefungin.</title>
        <authorList>
            <person name="Oshima K."/>
            <person name="Hattori M."/>
            <person name="Shimizu H."/>
            <person name="Fukuda K."/>
            <person name="Nemoto M."/>
            <person name="Inagaki K."/>
            <person name="Tamura T."/>
        </authorList>
    </citation>
    <scope>NUCLEOTIDE SEQUENCE</scope>
    <source>
        <strain evidence="2">FACHB-1375</strain>
    </source>
</reference>
<dbReference type="AlphaFoldDB" id="A0A926VBG5"/>
<protein>
    <submittedName>
        <fullName evidence="2">PEP-CTERM sorting domain-containing protein</fullName>
    </submittedName>
</protein>
<name>A0A926VBG5_9CYAN</name>
<gene>
    <name evidence="2" type="ORF">H6G03_06485</name>
</gene>
<reference evidence="2" key="2">
    <citation type="submission" date="2020-08" db="EMBL/GenBank/DDBJ databases">
        <authorList>
            <person name="Chen M."/>
            <person name="Teng W."/>
            <person name="Zhao L."/>
            <person name="Hu C."/>
            <person name="Zhou Y."/>
            <person name="Han B."/>
            <person name="Song L."/>
            <person name="Shu W."/>
        </authorList>
    </citation>
    <scope>NUCLEOTIDE SEQUENCE</scope>
    <source>
        <strain evidence="2">FACHB-1375</strain>
    </source>
</reference>
<evidence type="ECO:0000259" key="1">
    <source>
        <dbReference type="Pfam" id="PF07589"/>
    </source>
</evidence>
<dbReference type="EMBL" id="JACJPW010000012">
    <property type="protein sequence ID" value="MBD2180752.1"/>
    <property type="molecule type" value="Genomic_DNA"/>
</dbReference>
<evidence type="ECO:0000313" key="2">
    <source>
        <dbReference type="EMBL" id="MBD2180752.1"/>
    </source>
</evidence>
<dbReference type="NCBIfam" id="TIGR02595">
    <property type="entry name" value="PEP_CTERM"/>
    <property type="match status" value="1"/>
</dbReference>
<proteinExistence type="predicted"/>
<dbReference type="Proteomes" id="UP000641646">
    <property type="component" value="Unassembled WGS sequence"/>
</dbReference>
<evidence type="ECO:0000313" key="3">
    <source>
        <dbReference type="Proteomes" id="UP000641646"/>
    </source>
</evidence>
<comment type="caution">
    <text evidence="2">The sequence shown here is derived from an EMBL/GenBank/DDBJ whole genome shotgun (WGS) entry which is preliminary data.</text>
</comment>
<feature type="domain" description="Ice-binding protein C-terminal" evidence="1">
    <location>
        <begin position="91"/>
        <end position="115"/>
    </location>
</feature>
<sequence>MAEGNNGAHLTPNGGWFGYLPFITTSTALNQSEQGFTVTPFGASLGLTNNDINGNASHNIFNGTFGLNIVDVDANGNIMSLAGRNLPTPNSVPEPTSALALLAFGATGGVLLKRKQQHKA</sequence>
<dbReference type="InterPro" id="IPR013424">
    <property type="entry name" value="Ice-binding_C"/>
</dbReference>
<accession>A0A926VBG5</accession>
<dbReference type="Pfam" id="PF07589">
    <property type="entry name" value="PEP-CTERM"/>
    <property type="match status" value="1"/>
</dbReference>
<keyword evidence="3" id="KW-1185">Reference proteome</keyword>
<organism evidence="2 3">
    <name type="scientific">Aerosakkonema funiforme FACHB-1375</name>
    <dbReference type="NCBI Taxonomy" id="2949571"/>
    <lineage>
        <taxon>Bacteria</taxon>
        <taxon>Bacillati</taxon>
        <taxon>Cyanobacteriota</taxon>
        <taxon>Cyanophyceae</taxon>
        <taxon>Oscillatoriophycideae</taxon>
        <taxon>Aerosakkonematales</taxon>
        <taxon>Aerosakkonemataceae</taxon>
        <taxon>Aerosakkonema</taxon>
    </lineage>
</organism>